<dbReference type="InterPro" id="IPR045584">
    <property type="entry name" value="Pilin-like"/>
</dbReference>
<dbReference type="NCBIfam" id="TIGR02532">
    <property type="entry name" value="IV_pilin_GFxxxE"/>
    <property type="match status" value="1"/>
</dbReference>
<dbReference type="EMBL" id="AP012338">
    <property type="protein sequence ID" value="BAM02870.1"/>
    <property type="molecule type" value="Genomic_DNA"/>
</dbReference>
<keyword evidence="1" id="KW-1133">Transmembrane helix</keyword>
<gene>
    <name evidence="2" type="ordered locus">PSMK_07110</name>
</gene>
<dbReference type="eggNOG" id="COG2165">
    <property type="taxonomic scope" value="Bacteria"/>
</dbReference>
<feature type="transmembrane region" description="Helical" evidence="1">
    <location>
        <begin position="15"/>
        <end position="40"/>
    </location>
</feature>
<keyword evidence="1" id="KW-0472">Membrane</keyword>
<dbReference type="KEGG" id="phm:PSMK_07110"/>
<dbReference type="InterPro" id="IPR012902">
    <property type="entry name" value="N_methyl_site"/>
</dbReference>
<dbReference type="AlphaFoldDB" id="I0IC82"/>
<reference evidence="2 3" key="1">
    <citation type="submission" date="2012-02" db="EMBL/GenBank/DDBJ databases">
        <title>Complete genome sequence of Phycisphaera mikurensis NBRC 102666.</title>
        <authorList>
            <person name="Ankai A."/>
            <person name="Hosoyama A."/>
            <person name="Terui Y."/>
            <person name="Sekine M."/>
            <person name="Fukai R."/>
            <person name="Kato Y."/>
            <person name="Nakamura S."/>
            <person name="Yamada-Narita S."/>
            <person name="Kawakoshi A."/>
            <person name="Fukunaga Y."/>
            <person name="Yamazaki S."/>
            <person name="Fujita N."/>
        </authorList>
    </citation>
    <scope>NUCLEOTIDE SEQUENCE [LARGE SCALE GENOMIC DNA]</scope>
    <source>
        <strain evidence="3">NBRC 102666 / KCTC 22515 / FYK2301M01</strain>
    </source>
</reference>
<dbReference type="PANTHER" id="PTHR30093:SF2">
    <property type="entry name" value="TYPE II SECRETION SYSTEM PROTEIN H"/>
    <property type="match status" value="1"/>
</dbReference>
<evidence type="ECO:0000313" key="3">
    <source>
        <dbReference type="Proteomes" id="UP000007881"/>
    </source>
</evidence>
<evidence type="ECO:0008006" key="4">
    <source>
        <dbReference type="Google" id="ProtNLM"/>
    </source>
</evidence>
<evidence type="ECO:0000313" key="2">
    <source>
        <dbReference type="EMBL" id="BAM02870.1"/>
    </source>
</evidence>
<protein>
    <recommendedName>
        <fullName evidence="4">Prepilin-type N-terminal cleavage/methylation domain-containing protein</fullName>
    </recommendedName>
</protein>
<dbReference type="SUPFAM" id="SSF54523">
    <property type="entry name" value="Pili subunits"/>
    <property type="match status" value="1"/>
</dbReference>
<keyword evidence="3" id="KW-1185">Reference proteome</keyword>
<sequence>MPVRTRTPAAPSATAFTLIELLVVISIIALLIGLLLPALGAARETSRMAKCLSNNRQMAISTVNFAYAGAQPVRPAGASRDASLLPSVGFSHGGSTYSEQGSWFFLLQDFSDGTLAWRCDSDESPAWETPQGSPSRLRRVSYATNFLLSGLSRSIAPSGRPYRTYADLDKIPAPSATCFIVELAEESSSGFATADHVHPETWTGNLPAMRNQIELEQHAGKANYAFLDGHASTEQREGVYDLDPASVIPNLIWRANAFDPEVAR</sequence>
<dbReference type="PANTHER" id="PTHR30093">
    <property type="entry name" value="GENERAL SECRETION PATHWAY PROTEIN G"/>
    <property type="match status" value="1"/>
</dbReference>
<dbReference type="Gene3D" id="3.30.700.10">
    <property type="entry name" value="Glycoprotein, Type 4 Pilin"/>
    <property type="match status" value="1"/>
</dbReference>
<organism evidence="2 3">
    <name type="scientific">Phycisphaera mikurensis (strain NBRC 102666 / KCTC 22515 / FYK2301M01)</name>
    <dbReference type="NCBI Taxonomy" id="1142394"/>
    <lineage>
        <taxon>Bacteria</taxon>
        <taxon>Pseudomonadati</taxon>
        <taxon>Planctomycetota</taxon>
        <taxon>Phycisphaerae</taxon>
        <taxon>Phycisphaerales</taxon>
        <taxon>Phycisphaeraceae</taxon>
        <taxon>Phycisphaera</taxon>
    </lineage>
</organism>
<name>I0IC82_PHYMF</name>
<keyword evidence="1" id="KW-0812">Transmembrane</keyword>
<dbReference type="STRING" id="1142394.PSMK_07110"/>
<proteinExistence type="predicted"/>
<accession>I0IC82</accession>
<dbReference type="HOGENOM" id="CLU_041661_3_0_0"/>
<dbReference type="Proteomes" id="UP000007881">
    <property type="component" value="Chromosome"/>
</dbReference>
<evidence type="ECO:0000256" key="1">
    <source>
        <dbReference type="SAM" id="Phobius"/>
    </source>
</evidence>